<evidence type="ECO:0000313" key="3">
    <source>
        <dbReference type="Proteomes" id="UP000605427"/>
    </source>
</evidence>
<accession>A0ABQ2A7I5</accession>
<dbReference type="Pfam" id="PF01248">
    <property type="entry name" value="Ribosomal_L7Ae"/>
    <property type="match status" value="1"/>
</dbReference>
<dbReference type="InterPro" id="IPR029064">
    <property type="entry name" value="Ribosomal_eL30-like_sf"/>
</dbReference>
<protein>
    <submittedName>
        <fullName evidence="2">Ribosome-associated protein L7Ae-like</fullName>
    </submittedName>
</protein>
<proteinExistence type="predicted"/>
<gene>
    <name evidence="2" type="primary">rplGB</name>
    <name evidence="2" type="ORF">GCM10007362_50200</name>
</gene>
<reference evidence="3" key="1">
    <citation type="journal article" date="2019" name="Int. J. Syst. Evol. Microbiol.">
        <title>The Global Catalogue of Microorganisms (GCM) 10K type strain sequencing project: providing services to taxonomists for standard genome sequencing and annotation.</title>
        <authorList>
            <consortium name="The Broad Institute Genomics Platform"/>
            <consortium name="The Broad Institute Genome Sequencing Center for Infectious Disease"/>
            <person name="Wu L."/>
            <person name="Ma J."/>
        </authorList>
    </citation>
    <scope>NUCLEOTIDE SEQUENCE [LARGE SCALE GENOMIC DNA]</scope>
    <source>
        <strain evidence="3">CCM 8702</strain>
    </source>
</reference>
<dbReference type="InterPro" id="IPR004038">
    <property type="entry name" value="Ribosomal_eL8/eL30/eS12/Gad45"/>
</dbReference>
<name>A0ABQ2A7I5_9BACL</name>
<dbReference type="SUPFAM" id="SSF55315">
    <property type="entry name" value="L30e-like"/>
    <property type="match status" value="1"/>
</dbReference>
<dbReference type="RefSeq" id="WP_037291593.1">
    <property type="nucleotide sequence ID" value="NZ_BMDD01000010.1"/>
</dbReference>
<sequence>MSNDKGLQDAHVKIGTKQTVRAVELGEASEVYVAMDADQRMIAKITSLCVKSGVKITEVETMRELGKACGIEVGAAMVAVLK</sequence>
<comment type="caution">
    <text evidence="2">The sequence shown here is derived from an EMBL/GenBank/DDBJ whole genome shotgun (WGS) entry which is preliminary data.</text>
</comment>
<dbReference type="Gene3D" id="3.30.1330.30">
    <property type="match status" value="1"/>
</dbReference>
<dbReference type="EMBL" id="BMDD01000010">
    <property type="protein sequence ID" value="GGH87626.1"/>
    <property type="molecule type" value="Genomic_DNA"/>
</dbReference>
<feature type="domain" description="Ribosomal protein eL8/eL30/eS12/Gadd45" evidence="1">
    <location>
        <begin position="10"/>
        <end position="81"/>
    </location>
</feature>
<evidence type="ECO:0000259" key="1">
    <source>
        <dbReference type="Pfam" id="PF01248"/>
    </source>
</evidence>
<keyword evidence="3" id="KW-1185">Reference proteome</keyword>
<organism evidence="2 3">
    <name type="scientific">Saccharibacillus endophyticus</name>
    <dbReference type="NCBI Taxonomy" id="2060666"/>
    <lineage>
        <taxon>Bacteria</taxon>
        <taxon>Bacillati</taxon>
        <taxon>Bacillota</taxon>
        <taxon>Bacilli</taxon>
        <taxon>Bacillales</taxon>
        <taxon>Paenibacillaceae</taxon>
        <taxon>Saccharibacillus</taxon>
    </lineage>
</organism>
<evidence type="ECO:0000313" key="2">
    <source>
        <dbReference type="EMBL" id="GGH87626.1"/>
    </source>
</evidence>
<dbReference type="Proteomes" id="UP000605427">
    <property type="component" value="Unassembled WGS sequence"/>
</dbReference>